<reference evidence="1" key="1">
    <citation type="journal article" date="2021" name="PeerJ">
        <title>Extensive microbial diversity within the chicken gut microbiome revealed by metagenomics and culture.</title>
        <authorList>
            <person name="Gilroy R."/>
            <person name="Ravi A."/>
            <person name="Getino M."/>
            <person name="Pursley I."/>
            <person name="Horton D.L."/>
            <person name="Alikhan N.F."/>
            <person name="Baker D."/>
            <person name="Gharbi K."/>
            <person name="Hall N."/>
            <person name="Watson M."/>
            <person name="Adriaenssens E.M."/>
            <person name="Foster-Nyarko E."/>
            <person name="Jarju S."/>
            <person name="Secka A."/>
            <person name="Antonio M."/>
            <person name="Oren A."/>
            <person name="Chaudhuri R.R."/>
            <person name="La Ragione R."/>
            <person name="Hildebrand F."/>
            <person name="Pallen M.J."/>
        </authorList>
    </citation>
    <scope>NUCLEOTIDE SEQUENCE</scope>
    <source>
        <strain evidence="1">CHK180-15479</strain>
    </source>
</reference>
<accession>A0A9D2N1Y5</accession>
<gene>
    <name evidence="1" type="ORF">H9704_10520</name>
</gene>
<reference evidence="1" key="2">
    <citation type="submission" date="2021-04" db="EMBL/GenBank/DDBJ databases">
        <authorList>
            <person name="Gilroy R."/>
        </authorList>
    </citation>
    <scope>NUCLEOTIDE SEQUENCE</scope>
    <source>
        <strain evidence="1">CHK180-15479</strain>
    </source>
</reference>
<dbReference type="EMBL" id="DWWT01000054">
    <property type="protein sequence ID" value="HJC06568.1"/>
    <property type="molecule type" value="Genomic_DNA"/>
</dbReference>
<proteinExistence type="predicted"/>
<name>A0A9D2N1Y5_9FIRM</name>
<evidence type="ECO:0000313" key="1">
    <source>
        <dbReference type="EMBL" id="HJC06568.1"/>
    </source>
</evidence>
<sequence length="175" mass="20368">MQRYFFVGQDRKVQDTIRLEEFDIVNGPRRIFQPEEERALNEAVFLYLKKGEGETVLDFYQSPVTMVSGLVRQVFAMYEEDIAFKRVYLVDREQKLSHNFFIPLIPRLDALSPKVERYPDGREKQVILDGSRTRGHHVFYLESSMSRRPLVSLAAAESLLRRGAVGLVLEEVEVE</sequence>
<organism evidence="1 2">
    <name type="scientific">Candidatus Enterocloster excrementipullorum</name>
    <dbReference type="NCBI Taxonomy" id="2838559"/>
    <lineage>
        <taxon>Bacteria</taxon>
        <taxon>Bacillati</taxon>
        <taxon>Bacillota</taxon>
        <taxon>Clostridia</taxon>
        <taxon>Lachnospirales</taxon>
        <taxon>Lachnospiraceae</taxon>
        <taxon>Enterocloster</taxon>
    </lineage>
</organism>
<comment type="caution">
    <text evidence="1">The sequence shown here is derived from an EMBL/GenBank/DDBJ whole genome shotgun (WGS) entry which is preliminary data.</text>
</comment>
<evidence type="ECO:0000313" key="2">
    <source>
        <dbReference type="Proteomes" id="UP000823910"/>
    </source>
</evidence>
<protein>
    <submittedName>
        <fullName evidence="1">Uncharacterized protein</fullName>
    </submittedName>
</protein>
<dbReference type="Proteomes" id="UP000823910">
    <property type="component" value="Unassembled WGS sequence"/>
</dbReference>
<dbReference type="AlphaFoldDB" id="A0A9D2N1Y5"/>